<reference evidence="7" key="1">
    <citation type="submission" date="2023-07" db="EMBL/GenBank/DDBJ databases">
        <title>A draft genome of Kazachstania heterogenica Y-27499.</title>
        <authorList>
            <person name="Donic C."/>
            <person name="Kralova J.S."/>
            <person name="Fidel L."/>
            <person name="Ben-Dor S."/>
            <person name="Jung S."/>
        </authorList>
    </citation>
    <scope>NUCLEOTIDE SEQUENCE [LARGE SCALE GENOMIC DNA]</scope>
    <source>
        <strain evidence="7">Y27499</strain>
    </source>
</reference>
<dbReference type="Pfam" id="PF10342">
    <property type="entry name" value="Kre9_KNH"/>
    <property type="match status" value="1"/>
</dbReference>
<dbReference type="EMBL" id="JAWIZZ010000006">
    <property type="protein sequence ID" value="KAK5782234.1"/>
    <property type="molecule type" value="Genomic_DNA"/>
</dbReference>
<name>A0AAN7ZTF3_9SACH</name>
<evidence type="ECO:0000256" key="1">
    <source>
        <dbReference type="ARBA" id="ARBA00004010"/>
    </source>
</evidence>
<protein>
    <submittedName>
        <fullName evidence="6">Uncharacterized protein</fullName>
    </submittedName>
</protein>
<evidence type="ECO:0000259" key="4">
    <source>
        <dbReference type="Pfam" id="PF05390"/>
    </source>
</evidence>
<dbReference type="GO" id="GO:0042546">
    <property type="term" value="P:cell wall biogenesis"/>
    <property type="evidence" value="ECO:0007669"/>
    <property type="project" value="InterPro"/>
</dbReference>
<evidence type="ECO:0000256" key="2">
    <source>
        <dbReference type="ARBA" id="ARBA00006816"/>
    </source>
</evidence>
<proteinExistence type="inferred from homology"/>
<dbReference type="GO" id="GO:0006078">
    <property type="term" value="P:(1-&gt;6)-beta-D-glucan biosynthetic process"/>
    <property type="evidence" value="ECO:0007669"/>
    <property type="project" value="InterPro"/>
</dbReference>
<comment type="function">
    <text evidence="1">Involved in cell wall beta(1-&gt;6) glucan synthesis.</text>
</comment>
<dbReference type="InterPro" id="IPR045328">
    <property type="entry name" value="Kre9/Knh1"/>
</dbReference>
<dbReference type="Pfam" id="PF05390">
    <property type="entry name" value="Kre9_KNH1_C"/>
    <property type="match status" value="1"/>
</dbReference>
<organism evidence="6 7">
    <name type="scientific">Arxiozyma heterogenica</name>
    <dbReference type="NCBI Taxonomy" id="278026"/>
    <lineage>
        <taxon>Eukaryota</taxon>
        <taxon>Fungi</taxon>
        <taxon>Dikarya</taxon>
        <taxon>Ascomycota</taxon>
        <taxon>Saccharomycotina</taxon>
        <taxon>Saccharomycetes</taxon>
        <taxon>Saccharomycetales</taxon>
        <taxon>Saccharomycetaceae</taxon>
        <taxon>Arxiozyma</taxon>
    </lineage>
</organism>
<accession>A0AAN7ZTF3</accession>
<keyword evidence="7" id="KW-1185">Reference proteome</keyword>
<dbReference type="PANTHER" id="PTHR28154">
    <property type="entry name" value="CELL WALL SYNTHESIS PROTEIN KNH1-RELATED"/>
    <property type="match status" value="1"/>
</dbReference>
<dbReference type="AlphaFoldDB" id="A0AAN7ZTF3"/>
<sequence>MSHFHGVHADVTVSSPTKGKIYTATGGSVTVPLQWIDDSNYPPLDKIKYYTFSLCYGPNSDISNVYTIGKQVLSSDITVTTSDGGKVYSYDSVIPASIVGNGQFYIQVYAVVEGEGDTIHYSPRFTLAGMSGVNTYTYTYSVQPPAITEINTEGAGNADTSINSASFSIPYTLQTGKTRYAPMQMQPGSTVTATTWTRRFPTSKVTFYSTFRKSLDQVSTITPGRSYVMTSDINAAPPALMPSENGGWYNPSKRLTLTAKKIYSW</sequence>
<evidence type="ECO:0000256" key="3">
    <source>
        <dbReference type="ARBA" id="ARBA00022729"/>
    </source>
</evidence>
<dbReference type="PANTHER" id="PTHR28154:SF1">
    <property type="entry name" value="CELL WALL SYNTHESIS PROTEIN KNH1-RELATED"/>
    <property type="match status" value="1"/>
</dbReference>
<gene>
    <name evidence="6" type="ORF">RI543_000164</name>
</gene>
<evidence type="ECO:0000313" key="6">
    <source>
        <dbReference type="EMBL" id="KAK5782234.1"/>
    </source>
</evidence>
<comment type="caution">
    <text evidence="6">The sequence shown here is derived from an EMBL/GenBank/DDBJ whole genome shotgun (WGS) entry which is preliminary data.</text>
</comment>
<dbReference type="GO" id="GO:0031505">
    <property type="term" value="P:fungal-type cell wall organization"/>
    <property type="evidence" value="ECO:0007669"/>
    <property type="project" value="TreeGrafter"/>
</dbReference>
<dbReference type="Proteomes" id="UP001306508">
    <property type="component" value="Unassembled WGS sequence"/>
</dbReference>
<dbReference type="InterPro" id="IPR008659">
    <property type="entry name" value="Kre9/Knh1_C"/>
</dbReference>
<feature type="domain" description="Yeast cell wall synthesis Kre9/Knh1 C-terminal" evidence="4">
    <location>
        <begin position="163"/>
        <end position="262"/>
    </location>
</feature>
<keyword evidence="3" id="KW-0732">Signal</keyword>
<comment type="similarity">
    <text evidence="2">Belongs to the KRE9/KNH1 family.</text>
</comment>
<evidence type="ECO:0000313" key="7">
    <source>
        <dbReference type="Proteomes" id="UP001306508"/>
    </source>
</evidence>
<dbReference type="InterPro" id="IPR018466">
    <property type="entry name" value="Kre9/Knh1-like_N"/>
</dbReference>
<evidence type="ECO:0000259" key="5">
    <source>
        <dbReference type="Pfam" id="PF10342"/>
    </source>
</evidence>
<dbReference type="GO" id="GO:0005576">
    <property type="term" value="C:extracellular region"/>
    <property type="evidence" value="ECO:0007669"/>
    <property type="project" value="TreeGrafter"/>
</dbReference>
<feature type="domain" description="Yeast cell wall synthesis Kre9/Knh1-like N-terminal" evidence="5">
    <location>
        <begin position="15"/>
        <end position="127"/>
    </location>
</feature>